<protein>
    <submittedName>
        <fullName evidence="1">Uncharacterized protein</fullName>
    </submittedName>
</protein>
<organism evidence="1 2">
    <name type="scientific">Eretmocerus hayati</name>
    <dbReference type="NCBI Taxonomy" id="131215"/>
    <lineage>
        <taxon>Eukaryota</taxon>
        <taxon>Metazoa</taxon>
        <taxon>Ecdysozoa</taxon>
        <taxon>Arthropoda</taxon>
        <taxon>Hexapoda</taxon>
        <taxon>Insecta</taxon>
        <taxon>Pterygota</taxon>
        <taxon>Neoptera</taxon>
        <taxon>Endopterygota</taxon>
        <taxon>Hymenoptera</taxon>
        <taxon>Apocrita</taxon>
        <taxon>Proctotrupomorpha</taxon>
        <taxon>Chalcidoidea</taxon>
        <taxon>Aphelinidae</taxon>
        <taxon>Aphelininae</taxon>
        <taxon>Eretmocerus</taxon>
    </lineage>
</organism>
<dbReference type="EMBL" id="CM056742">
    <property type="protein sequence ID" value="KAJ8674817.1"/>
    <property type="molecule type" value="Genomic_DNA"/>
</dbReference>
<proteinExistence type="predicted"/>
<dbReference type="Proteomes" id="UP001239111">
    <property type="component" value="Chromosome 2"/>
</dbReference>
<keyword evidence="2" id="KW-1185">Reference proteome</keyword>
<accession>A0ACC2NX68</accession>
<comment type="caution">
    <text evidence="1">The sequence shown here is derived from an EMBL/GenBank/DDBJ whole genome shotgun (WGS) entry which is preliminary data.</text>
</comment>
<evidence type="ECO:0000313" key="1">
    <source>
        <dbReference type="EMBL" id="KAJ8674817.1"/>
    </source>
</evidence>
<sequence length="113" mass="12574">MMILIEAQNQPVLPAETLYQAISLFAVALYGVRVGSAEELSQLLPEDIRMEVCLPTVSPPTNSKASSMKLETATEKTLDQQSSQEPLEDVDEKAMDYEEEDIPIGRIELFICQ</sequence>
<evidence type="ECO:0000313" key="2">
    <source>
        <dbReference type="Proteomes" id="UP001239111"/>
    </source>
</evidence>
<reference evidence="1" key="1">
    <citation type="submission" date="2023-04" db="EMBL/GenBank/DDBJ databases">
        <title>A chromosome-level genome assembly of the parasitoid wasp Eretmocerus hayati.</title>
        <authorList>
            <person name="Zhong Y."/>
            <person name="Liu S."/>
            <person name="Liu Y."/>
        </authorList>
    </citation>
    <scope>NUCLEOTIDE SEQUENCE</scope>
    <source>
        <strain evidence="1">ZJU_SS_LIU_2023</strain>
    </source>
</reference>
<name>A0ACC2NX68_9HYME</name>
<gene>
    <name evidence="1" type="ORF">QAD02_010603</name>
</gene>